<gene>
    <name evidence="3" type="ORF">AOQ84DRAFT_227736</name>
</gene>
<proteinExistence type="predicted"/>
<dbReference type="Pfam" id="PF26157">
    <property type="entry name" value="SGL_GH162"/>
    <property type="match status" value="2"/>
</dbReference>
<evidence type="ECO:0000313" key="4">
    <source>
        <dbReference type="Proteomes" id="UP000250140"/>
    </source>
</evidence>
<keyword evidence="4" id="KW-1185">Reference proteome</keyword>
<feature type="region of interest" description="Disordered" evidence="1">
    <location>
        <begin position="188"/>
        <end position="208"/>
    </location>
</feature>
<feature type="domain" description="Endo-beta-1,2-glucanase SGL" evidence="2">
    <location>
        <begin position="1"/>
        <end position="80"/>
    </location>
</feature>
<dbReference type="AlphaFoldDB" id="A0A8E2JN67"/>
<reference evidence="3 4" key="1">
    <citation type="journal article" date="2016" name="Nat. Commun.">
        <title>Ectomycorrhizal ecology is imprinted in the genome of the dominant symbiotic fungus Cenococcum geophilum.</title>
        <authorList>
            <consortium name="DOE Joint Genome Institute"/>
            <person name="Peter M."/>
            <person name="Kohler A."/>
            <person name="Ohm R.A."/>
            <person name="Kuo A."/>
            <person name="Krutzmann J."/>
            <person name="Morin E."/>
            <person name="Arend M."/>
            <person name="Barry K.W."/>
            <person name="Binder M."/>
            <person name="Choi C."/>
            <person name="Clum A."/>
            <person name="Copeland A."/>
            <person name="Grisel N."/>
            <person name="Haridas S."/>
            <person name="Kipfer T."/>
            <person name="LaButti K."/>
            <person name="Lindquist E."/>
            <person name="Lipzen A."/>
            <person name="Maire R."/>
            <person name="Meier B."/>
            <person name="Mihaltcheva S."/>
            <person name="Molinier V."/>
            <person name="Murat C."/>
            <person name="Poggeler S."/>
            <person name="Quandt C.A."/>
            <person name="Sperisen C."/>
            <person name="Tritt A."/>
            <person name="Tisserant E."/>
            <person name="Crous P.W."/>
            <person name="Henrissat B."/>
            <person name="Nehls U."/>
            <person name="Egli S."/>
            <person name="Spatafora J.W."/>
            <person name="Grigoriev I.V."/>
            <person name="Martin F.M."/>
        </authorList>
    </citation>
    <scope>NUCLEOTIDE SEQUENCE [LARGE SCALE GENOMIC DNA]</scope>
    <source>
        <strain evidence="3 4">CBS 207.34</strain>
    </source>
</reference>
<feature type="domain" description="Endo-beta-1,2-glucanase SGL" evidence="2">
    <location>
        <begin position="81"/>
        <end position="208"/>
    </location>
</feature>
<accession>A0A8E2JN67</accession>
<organism evidence="3 4">
    <name type="scientific">Glonium stellatum</name>
    <dbReference type="NCBI Taxonomy" id="574774"/>
    <lineage>
        <taxon>Eukaryota</taxon>
        <taxon>Fungi</taxon>
        <taxon>Dikarya</taxon>
        <taxon>Ascomycota</taxon>
        <taxon>Pezizomycotina</taxon>
        <taxon>Dothideomycetes</taxon>
        <taxon>Pleosporomycetidae</taxon>
        <taxon>Gloniales</taxon>
        <taxon>Gloniaceae</taxon>
        <taxon>Glonium</taxon>
    </lineage>
</organism>
<evidence type="ECO:0000259" key="2">
    <source>
        <dbReference type="Pfam" id="PF26157"/>
    </source>
</evidence>
<dbReference type="EMBL" id="KV750778">
    <property type="protein sequence ID" value="OCL03257.1"/>
    <property type="molecule type" value="Genomic_DNA"/>
</dbReference>
<dbReference type="OrthoDB" id="9981847at2759"/>
<name>A0A8E2JN67_9PEZI</name>
<dbReference type="InterPro" id="IPR058773">
    <property type="entry name" value="SGL_GH162"/>
</dbReference>
<evidence type="ECO:0000313" key="3">
    <source>
        <dbReference type="EMBL" id="OCL03257.1"/>
    </source>
</evidence>
<dbReference type="Proteomes" id="UP000250140">
    <property type="component" value="Unassembled WGS sequence"/>
</dbReference>
<evidence type="ECO:0000256" key="1">
    <source>
        <dbReference type="SAM" id="MobiDB-lite"/>
    </source>
</evidence>
<sequence>MVYAHAIAGDSRAARFVSPTAPEDAPSIAAGIMSQKLEAYLKFNETYPGFGGFLPWFLSNETDLQPTSDWVNRVPALDNGHEQWKVLEMPYYDVPLVKRIYHNVERVRTCNSLLMQNPGMYASINNITDSTGQITGYIPNAGIPSVANQTIQELDVITSYSVFPTILFNESVGLAWWKNMVDGKGMQNPYGSTESERADGKGISSFVS</sequence>
<protein>
    <recommendedName>
        <fullName evidence="2">Endo-beta-1,2-glucanase SGL domain-containing protein</fullName>
    </recommendedName>
</protein>